<dbReference type="SUPFAM" id="SSF53067">
    <property type="entry name" value="Actin-like ATPase domain"/>
    <property type="match status" value="1"/>
</dbReference>
<dbReference type="eggNOG" id="COG1846">
    <property type="taxonomic scope" value="Bacteria"/>
</dbReference>
<keyword evidence="3" id="KW-1185">Reference proteome</keyword>
<dbReference type="Gene3D" id="1.10.10.10">
    <property type="entry name" value="Winged helix-like DNA-binding domain superfamily/Winged helix DNA-binding domain"/>
    <property type="match status" value="1"/>
</dbReference>
<evidence type="ECO:0000313" key="2">
    <source>
        <dbReference type="EMBL" id="KFJ04464.1"/>
    </source>
</evidence>
<name>A0A087E9L3_9BIFI</name>
<gene>
    <name evidence="2" type="ORF">BITS_1335</name>
</gene>
<dbReference type="InterPro" id="IPR036388">
    <property type="entry name" value="WH-like_DNA-bd_sf"/>
</dbReference>
<dbReference type="InterPro" id="IPR036390">
    <property type="entry name" value="WH_DNA-bd_sf"/>
</dbReference>
<sequence length="216" mass="23631">MGRHIAPCRGKDPMSEQSTPQWFTGSEYTHRVAQAIAQYGPIARTTLSQLLGLSQGALSRITSDLIYADVIEETPSQPNTSNKLPAGFTAKESTERRGRPQTALRLRAEQRSFIGANIHGSDISMIVTDALCNPLCECITEALTSTKPNDVAQQLSDLARRCSAGIDPSPVAMGLSIGGHADKDRFVTYAPFALGWQHRSGWHDGGIWRDSVRYFQ</sequence>
<evidence type="ECO:0000313" key="3">
    <source>
        <dbReference type="Proteomes" id="UP000029080"/>
    </source>
</evidence>
<dbReference type="EMBL" id="JGZU01000018">
    <property type="protein sequence ID" value="KFJ04464.1"/>
    <property type="molecule type" value="Genomic_DNA"/>
</dbReference>
<dbReference type="InterPro" id="IPR043129">
    <property type="entry name" value="ATPase_NBD"/>
</dbReference>
<organism evidence="2 3">
    <name type="scientific">Bifidobacterium tsurumiense</name>
    <dbReference type="NCBI Taxonomy" id="356829"/>
    <lineage>
        <taxon>Bacteria</taxon>
        <taxon>Bacillati</taxon>
        <taxon>Actinomycetota</taxon>
        <taxon>Actinomycetes</taxon>
        <taxon>Bifidobacteriales</taxon>
        <taxon>Bifidobacteriaceae</taxon>
        <taxon>Bifidobacterium</taxon>
    </lineage>
</organism>
<proteinExistence type="predicted"/>
<accession>A0A087E9L3</accession>
<dbReference type="STRING" id="356829.BITS_1335"/>
<evidence type="ECO:0000256" key="1">
    <source>
        <dbReference type="SAM" id="MobiDB-lite"/>
    </source>
</evidence>
<comment type="caution">
    <text evidence="2">The sequence shown here is derived from an EMBL/GenBank/DDBJ whole genome shotgun (WGS) entry which is preliminary data.</text>
</comment>
<protein>
    <submittedName>
        <fullName evidence="2">NagC-type transcriptional regulator</fullName>
    </submittedName>
</protein>
<feature type="region of interest" description="Disordered" evidence="1">
    <location>
        <begin position="1"/>
        <end position="20"/>
    </location>
</feature>
<dbReference type="Proteomes" id="UP000029080">
    <property type="component" value="Unassembled WGS sequence"/>
</dbReference>
<reference evidence="2 3" key="1">
    <citation type="submission" date="2014-03" db="EMBL/GenBank/DDBJ databases">
        <title>Genomics of Bifidobacteria.</title>
        <authorList>
            <person name="Ventura M."/>
            <person name="Milani C."/>
            <person name="Lugli G.A."/>
        </authorList>
    </citation>
    <scope>NUCLEOTIDE SEQUENCE [LARGE SCALE GENOMIC DNA]</scope>
    <source>
        <strain evidence="2 3">JCM 13495</strain>
    </source>
</reference>
<feature type="region of interest" description="Disordered" evidence="1">
    <location>
        <begin position="75"/>
        <end position="99"/>
    </location>
</feature>
<dbReference type="eggNOG" id="COG1940">
    <property type="taxonomic scope" value="Bacteria"/>
</dbReference>
<dbReference type="SUPFAM" id="SSF46785">
    <property type="entry name" value="Winged helix' DNA-binding domain"/>
    <property type="match status" value="1"/>
</dbReference>
<dbReference type="AlphaFoldDB" id="A0A087E9L3"/>
<dbReference type="Gene3D" id="3.30.420.40">
    <property type="match status" value="1"/>
</dbReference>